<keyword evidence="1" id="KW-0812">Transmembrane</keyword>
<reference evidence="2 3" key="1">
    <citation type="submission" date="2019-03" db="EMBL/GenBank/DDBJ databases">
        <title>Genomic Encyclopedia of Type Strains, Phase III (KMG-III): the genomes of soil and plant-associated and newly described type strains.</title>
        <authorList>
            <person name="Whitman W."/>
        </authorList>
    </citation>
    <scope>NUCLEOTIDE SEQUENCE [LARGE SCALE GENOMIC DNA]</scope>
    <source>
        <strain evidence="2 3">VKM Ac-2527</strain>
    </source>
</reference>
<dbReference type="OrthoDB" id="4369943at2"/>
<name>A0A4V3CB47_9ACTN</name>
<keyword evidence="1" id="KW-0472">Membrane</keyword>
<organism evidence="2 3">
    <name type="scientific">Kribbella caucasensis</name>
    <dbReference type="NCBI Taxonomy" id="2512215"/>
    <lineage>
        <taxon>Bacteria</taxon>
        <taxon>Bacillati</taxon>
        <taxon>Actinomycetota</taxon>
        <taxon>Actinomycetes</taxon>
        <taxon>Propionibacteriales</taxon>
        <taxon>Kribbellaceae</taxon>
        <taxon>Kribbella</taxon>
    </lineage>
</organism>
<gene>
    <name evidence="2" type="ORF">EV643_101309</name>
</gene>
<comment type="caution">
    <text evidence="2">The sequence shown here is derived from an EMBL/GenBank/DDBJ whole genome shotgun (WGS) entry which is preliminary data.</text>
</comment>
<sequence>MKVSLSIVVLYSIRLRLPLLSATVLVVFVVGPHTLLDPEGRHWSWEGQWVGSAYVLVGLAFLVLQAVRPLEGQDFFLKSAARSR</sequence>
<dbReference type="AlphaFoldDB" id="A0A4V3CB47"/>
<evidence type="ECO:0000256" key="1">
    <source>
        <dbReference type="SAM" id="Phobius"/>
    </source>
</evidence>
<dbReference type="EMBL" id="SNWQ01000001">
    <property type="protein sequence ID" value="TDO54520.1"/>
    <property type="molecule type" value="Genomic_DNA"/>
</dbReference>
<feature type="transmembrane region" description="Helical" evidence="1">
    <location>
        <begin position="7"/>
        <end position="29"/>
    </location>
</feature>
<keyword evidence="1" id="KW-1133">Transmembrane helix</keyword>
<dbReference type="RefSeq" id="WP_133798101.1">
    <property type="nucleotide sequence ID" value="NZ_SNWQ01000001.1"/>
</dbReference>
<dbReference type="Proteomes" id="UP000295388">
    <property type="component" value="Unassembled WGS sequence"/>
</dbReference>
<proteinExistence type="predicted"/>
<evidence type="ECO:0000313" key="3">
    <source>
        <dbReference type="Proteomes" id="UP000295388"/>
    </source>
</evidence>
<accession>A0A4V3CB47</accession>
<protein>
    <submittedName>
        <fullName evidence="2">Uncharacterized protein</fullName>
    </submittedName>
</protein>
<evidence type="ECO:0000313" key="2">
    <source>
        <dbReference type="EMBL" id="TDO54520.1"/>
    </source>
</evidence>
<feature type="transmembrane region" description="Helical" evidence="1">
    <location>
        <begin position="49"/>
        <end position="67"/>
    </location>
</feature>
<keyword evidence="3" id="KW-1185">Reference proteome</keyword>